<protein>
    <recommendedName>
        <fullName evidence="3">Outer membrane protein beta-barrel domain-containing protein</fullName>
    </recommendedName>
</protein>
<dbReference type="InterPro" id="IPR027385">
    <property type="entry name" value="Beta-barrel_OMP"/>
</dbReference>
<dbReference type="EMBL" id="PYMB01000012">
    <property type="protein sequence ID" value="PSW10010.1"/>
    <property type="molecule type" value="Genomic_DNA"/>
</dbReference>
<dbReference type="OrthoDB" id="5871808at2"/>
<feature type="chain" id="PRO_5015774761" description="Outer membrane protein beta-barrel domain-containing protein" evidence="2">
    <location>
        <begin position="22"/>
        <end position="174"/>
    </location>
</feature>
<evidence type="ECO:0000256" key="2">
    <source>
        <dbReference type="SAM" id="SignalP"/>
    </source>
</evidence>
<name>A0A2T3N9D1_9GAMM</name>
<dbReference type="Proteomes" id="UP000241346">
    <property type="component" value="Unassembled WGS sequence"/>
</dbReference>
<organism evidence="4 5">
    <name type="scientific">Photobacterium rosenbergii</name>
    <dbReference type="NCBI Taxonomy" id="294936"/>
    <lineage>
        <taxon>Bacteria</taxon>
        <taxon>Pseudomonadati</taxon>
        <taxon>Pseudomonadota</taxon>
        <taxon>Gammaproteobacteria</taxon>
        <taxon>Vibrionales</taxon>
        <taxon>Vibrionaceae</taxon>
        <taxon>Photobacterium</taxon>
    </lineage>
</organism>
<gene>
    <name evidence="4" type="ORF">C9J01_19300</name>
</gene>
<evidence type="ECO:0000259" key="3">
    <source>
        <dbReference type="Pfam" id="PF13505"/>
    </source>
</evidence>
<evidence type="ECO:0000313" key="5">
    <source>
        <dbReference type="Proteomes" id="UP000241346"/>
    </source>
</evidence>
<evidence type="ECO:0000256" key="1">
    <source>
        <dbReference type="ARBA" id="ARBA00022729"/>
    </source>
</evidence>
<keyword evidence="1 2" id="KW-0732">Signal</keyword>
<evidence type="ECO:0000313" key="4">
    <source>
        <dbReference type="EMBL" id="PSW10010.1"/>
    </source>
</evidence>
<dbReference type="RefSeq" id="WP_107299777.1">
    <property type="nucleotide sequence ID" value="NZ_PYMB01000012.1"/>
</dbReference>
<feature type="signal peptide" evidence="2">
    <location>
        <begin position="1"/>
        <end position="21"/>
    </location>
</feature>
<dbReference type="InterPro" id="IPR011250">
    <property type="entry name" value="OMP/PagP_B-barrel"/>
</dbReference>
<feature type="domain" description="Outer membrane protein beta-barrel" evidence="3">
    <location>
        <begin position="10"/>
        <end position="174"/>
    </location>
</feature>
<reference evidence="4 5" key="1">
    <citation type="submission" date="2018-03" db="EMBL/GenBank/DDBJ databases">
        <title>Whole genome sequencing of Histamine producing bacteria.</title>
        <authorList>
            <person name="Butler K."/>
        </authorList>
    </citation>
    <scope>NUCLEOTIDE SEQUENCE [LARGE SCALE GENOMIC DNA]</scope>
    <source>
        <strain evidence="4 5">DSM 19138</strain>
    </source>
</reference>
<dbReference type="AlphaFoldDB" id="A0A2T3N9D1"/>
<dbReference type="Pfam" id="PF13505">
    <property type="entry name" value="OMP_b-brl"/>
    <property type="match status" value="1"/>
</dbReference>
<dbReference type="SUPFAM" id="SSF56925">
    <property type="entry name" value="OMPA-like"/>
    <property type="match status" value="1"/>
</dbReference>
<comment type="caution">
    <text evidence="4">The sequence shown here is derived from an EMBL/GenBank/DDBJ whole genome shotgun (WGS) entry which is preliminary data.</text>
</comment>
<sequence>MKKVILASVITSTLFAANAAAQGPRIGIGMSTTGAESITAEKGLKIEGGYDINDIFAVVASYETSSFDQSNSYGTYKDDFTTLKFGMEFGYTFHSEEGIAVKPFVTTGFHYSDVDWEYDRHSGSFGDENFYYGAGVRASGENVYVQLSKDKLHFNVGGYNVVPGQLALTVGFKF</sequence>
<dbReference type="Gene3D" id="2.40.160.20">
    <property type="match status" value="1"/>
</dbReference>
<proteinExistence type="predicted"/>
<accession>A0A2T3N9D1</accession>